<evidence type="ECO:0000313" key="3">
    <source>
        <dbReference type="Proteomes" id="UP001311232"/>
    </source>
</evidence>
<dbReference type="AlphaFoldDB" id="A0AAV9SPD4"/>
<organism evidence="2 3">
    <name type="scientific">Crenichthys baileyi</name>
    <name type="common">White River springfish</name>
    <dbReference type="NCBI Taxonomy" id="28760"/>
    <lineage>
        <taxon>Eukaryota</taxon>
        <taxon>Metazoa</taxon>
        <taxon>Chordata</taxon>
        <taxon>Craniata</taxon>
        <taxon>Vertebrata</taxon>
        <taxon>Euteleostomi</taxon>
        <taxon>Actinopterygii</taxon>
        <taxon>Neopterygii</taxon>
        <taxon>Teleostei</taxon>
        <taxon>Neoteleostei</taxon>
        <taxon>Acanthomorphata</taxon>
        <taxon>Ovalentaria</taxon>
        <taxon>Atherinomorphae</taxon>
        <taxon>Cyprinodontiformes</taxon>
        <taxon>Goodeidae</taxon>
        <taxon>Crenichthys</taxon>
    </lineage>
</organism>
<dbReference type="Proteomes" id="UP001311232">
    <property type="component" value="Unassembled WGS sequence"/>
</dbReference>
<name>A0AAV9SPD4_9TELE</name>
<proteinExistence type="predicted"/>
<evidence type="ECO:0000256" key="1">
    <source>
        <dbReference type="SAM" id="Phobius"/>
    </source>
</evidence>
<accession>A0AAV9SPD4</accession>
<protein>
    <submittedName>
        <fullName evidence="2">Uncharacterized protein</fullName>
    </submittedName>
</protein>
<evidence type="ECO:0000313" key="2">
    <source>
        <dbReference type="EMBL" id="KAK5623347.1"/>
    </source>
</evidence>
<keyword evidence="3" id="KW-1185">Reference proteome</keyword>
<gene>
    <name evidence="2" type="ORF">CRENBAI_015626</name>
</gene>
<feature type="transmembrane region" description="Helical" evidence="1">
    <location>
        <begin position="84"/>
        <end position="113"/>
    </location>
</feature>
<reference evidence="2 3" key="1">
    <citation type="submission" date="2021-06" db="EMBL/GenBank/DDBJ databases">
        <authorList>
            <person name="Palmer J.M."/>
        </authorList>
    </citation>
    <scope>NUCLEOTIDE SEQUENCE [LARGE SCALE GENOMIC DNA]</scope>
    <source>
        <strain evidence="2 3">MEX-2019</strain>
        <tissue evidence="2">Muscle</tissue>
    </source>
</reference>
<keyword evidence="1" id="KW-1133">Transmembrane helix</keyword>
<keyword evidence="1" id="KW-0812">Transmembrane</keyword>
<sequence length="120" mass="12997">MLPACLRSGFLRSTDRNIIIWTFRRLAPQGDIQCAPPTLVPPGSNCCGELVPTRCVGDSGSICCQGLVQALGRWTDQLSWPARLLSALCLAMCFFAWGQLLCFCTLLVTYVCAGHMGDLG</sequence>
<keyword evidence="1" id="KW-0472">Membrane</keyword>
<comment type="caution">
    <text evidence="2">The sequence shown here is derived from an EMBL/GenBank/DDBJ whole genome shotgun (WGS) entry which is preliminary data.</text>
</comment>
<dbReference type="EMBL" id="JAHHUM010000034">
    <property type="protein sequence ID" value="KAK5623347.1"/>
    <property type="molecule type" value="Genomic_DNA"/>
</dbReference>